<dbReference type="Pfam" id="PF22486">
    <property type="entry name" value="MATH_2"/>
    <property type="match status" value="1"/>
</dbReference>
<dbReference type="Gene3D" id="3.30.710.10">
    <property type="entry name" value="Potassium Channel Kv1.1, Chain A"/>
    <property type="match status" value="2"/>
</dbReference>
<gene>
    <name evidence="5" type="ORF">HU200_021969</name>
</gene>
<dbReference type="SUPFAM" id="SSF54695">
    <property type="entry name" value="POZ domain"/>
    <property type="match status" value="2"/>
</dbReference>
<evidence type="ECO:0000259" key="4">
    <source>
        <dbReference type="PROSITE" id="PS50144"/>
    </source>
</evidence>
<dbReference type="Pfam" id="PF00651">
    <property type="entry name" value="BTB"/>
    <property type="match status" value="2"/>
</dbReference>
<dbReference type="PANTHER" id="PTHR26379">
    <property type="entry name" value="BTB/POZ AND MATH DOMAIN-CONTAINING PROTEIN 1"/>
    <property type="match status" value="1"/>
</dbReference>
<feature type="domain" description="MATH" evidence="4">
    <location>
        <begin position="26"/>
        <end position="168"/>
    </location>
</feature>
<protein>
    <submittedName>
        <fullName evidence="5">Uncharacterized protein</fullName>
    </submittedName>
</protein>
<dbReference type="EMBL" id="JACEFO010001669">
    <property type="protein sequence ID" value="KAF8722840.1"/>
    <property type="molecule type" value="Genomic_DNA"/>
</dbReference>
<comment type="caution">
    <text evidence="5">The sequence shown here is derived from an EMBL/GenBank/DDBJ whole genome shotgun (WGS) entry which is preliminary data.</text>
</comment>
<dbReference type="InterPro" id="IPR056423">
    <property type="entry name" value="BACK_BPM_SPOP"/>
</dbReference>
<evidence type="ECO:0000259" key="3">
    <source>
        <dbReference type="PROSITE" id="PS50097"/>
    </source>
</evidence>
<name>A0A835C1U6_9POAL</name>
<evidence type="ECO:0000256" key="2">
    <source>
        <dbReference type="ARBA" id="ARBA00010846"/>
    </source>
</evidence>
<dbReference type="Pfam" id="PF24570">
    <property type="entry name" value="BACK_BPM_SPOP"/>
    <property type="match status" value="2"/>
</dbReference>
<reference evidence="5" key="1">
    <citation type="submission" date="2020-07" db="EMBL/GenBank/DDBJ databases">
        <title>Genome sequence and genetic diversity analysis of an under-domesticated orphan crop, white fonio (Digitaria exilis).</title>
        <authorList>
            <person name="Bennetzen J.L."/>
            <person name="Chen S."/>
            <person name="Ma X."/>
            <person name="Wang X."/>
            <person name="Yssel A.E.J."/>
            <person name="Chaluvadi S.R."/>
            <person name="Johnson M."/>
            <person name="Gangashetty P."/>
            <person name="Hamidou F."/>
            <person name="Sanogo M.D."/>
            <person name="Zwaenepoel A."/>
            <person name="Wallace J."/>
            <person name="Van De Peer Y."/>
            <person name="Van Deynze A."/>
        </authorList>
    </citation>
    <scope>NUCLEOTIDE SEQUENCE</scope>
    <source>
        <tissue evidence="5">Leaves</tissue>
    </source>
</reference>
<dbReference type="OrthoDB" id="6437200at2759"/>
<feature type="domain" description="BTB" evidence="3">
    <location>
        <begin position="139"/>
        <end position="207"/>
    </location>
</feature>
<evidence type="ECO:0000313" key="5">
    <source>
        <dbReference type="EMBL" id="KAF8722840.1"/>
    </source>
</evidence>
<keyword evidence="6" id="KW-1185">Reference proteome</keyword>
<dbReference type="Gene3D" id="2.60.210.10">
    <property type="entry name" value="Apoptosis, Tumor Necrosis Factor Receptor Associated Protein 2, Chain A"/>
    <property type="match status" value="1"/>
</dbReference>
<dbReference type="SMART" id="SM00225">
    <property type="entry name" value="BTB"/>
    <property type="match status" value="2"/>
</dbReference>
<comment type="pathway">
    <text evidence="1">Protein modification; protein ubiquitination.</text>
</comment>
<dbReference type="SUPFAM" id="SSF49599">
    <property type="entry name" value="TRAF domain-like"/>
    <property type="match status" value="2"/>
</dbReference>
<evidence type="ECO:0000256" key="1">
    <source>
        <dbReference type="ARBA" id="ARBA00004906"/>
    </source>
</evidence>
<dbReference type="InterPro" id="IPR008974">
    <property type="entry name" value="TRAF-like"/>
</dbReference>
<proteinExistence type="inferred from homology"/>
<dbReference type="AlphaFoldDB" id="A0A835C1U6"/>
<dbReference type="CDD" id="cd00121">
    <property type="entry name" value="MATH"/>
    <property type="match status" value="2"/>
</dbReference>
<accession>A0A835C1U6</accession>
<dbReference type="Proteomes" id="UP000636709">
    <property type="component" value="Unassembled WGS sequence"/>
</dbReference>
<dbReference type="InterPro" id="IPR000210">
    <property type="entry name" value="BTB/POZ_dom"/>
</dbReference>
<evidence type="ECO:0000313" key="6">
    <source>
        <dbReference type="Proteomes" id="UP000636709"/>
    </source>
</evidence>
<sequence length="495" mass="54778">MPPPEIAAADLGDSPSASAIVGGTVSGNHLLHINCYSRTKEELPTGQYIKSRPFGVGGSSWFLSYYPNGYKSEAAEFVSIFLYLYQGVAEPVKARVRCDVIVSKELRTEETKPQFPLVVVPPSNLHQNFGELLASEEGADVTFLVAGETLKAHKCVLAARSTVFKAEVFGAMKESTDGAVIRIDDMDAQVFRALLGFLYTDTLPESLNTKEKEGAAIAEHLLVAADRYNLERLKLICEEKLCSHIDTDSAAIILTLAEQHQCHALKEACFRMRDFCKPTAGFGYQKFIKRAWLEESERLKDDCFTIRCDAILTNELRAEERRPAFPFVVVPPLNLHKNFGDLLVSEEGVDVTFVVVGETFRAHRCILAARSPVFKAEVLGTMKESTSGAVIRVDDMDAQVFRALLHFVYTDALPDFQDMKKQDEAAMAQHLLVAADRNGMERLKLICEDRLCGCIDKASAATILALSDQHHCQGLKEACFRVPELPIGSECCNDD</sequence>
<dbReference type="GO" id="GO:0016567">
    <property type="term" value="P:protein ubiquitination"/>
    <property type="evidence" value="ECO:0007669"/>
    <property type="project" value="InterPro"/>
</dbReference>
<dbReference type="PANTHER" id="PTHR26379:SF396">
    <property type="entry name" value="BTB_POZ DOMAIN CONTAINING PROTEIN"/>
    <property type="match status" value="1"/>
</dbReference>
<dbReference type="CDD" id="cd18280">
    <property type="entry name" value="BTB_POZ_BPM_plant"/>
    <property type="match status" value="2"/>
</dbReference>
<dbReference type="InterPro" id="IPR011333">
    <property type="entry name" value="SKP1/BTB/POZ_sf"/>
</dbReference>
<dbReference type="PROSITE" id="PS50144">
    <property type="entry name" value="MATH"/>
    <property type="match status" value="1"/>
</dbReference>
<feature type="domain" description="BTB" evidence="3">
    <location>
        <begin position="349"/>
        <end position="417"/>
    </location>
</feature>
<dbReference type="InterPro" id="IPR045005">
    <property type="entry name" value="BPM1-6"/>
</dbReference>
<dbReference type="PROSITE" id="PS50097">
    <property type="entry name" value="BTB"/>
    <property type="match status" value="2"/>
</dbReference>
<organism evidence="5 6">
    <name type="scientific">Digitaria exilis</name>
    <dbReference type="NCBI Taxonomy" id="1010633"/>
    <lineage>
        <taxon>Eukaryota</taxon>
        <taxon>Viridiplantae</taxon>
        <taxon>Streptophyta</taxon>
        <taxon>Embryophyta</taxon>
        <taxon>Tracheophyta</taxon>
        <taxon>Spermatophyta</taxon>
        <taxon>Magnoliopsida</taxon>
        <taxon>Liliopsida</taxon>
        <taxon>Poales</taxon>
        <taxon>Poaceae</taxon>
        <taxon>PACMAD clade</taxon>
        <taxon>Panicoideae</taxon>
        <taxon>Panicodae</taxon>
        <taxon>Paniceae</taxon>
        <taxon>Anthephorinae</taxon>
        <taxon>Digitaria</taxon>
    </lineage>
</organism>
<comment type="similarity">
    <text evidence="2">Belongs to the Tdpoz family.</text>
</comment>
<dbReference type="InterPro" id="IPR002083">
    <property type="entry name" value="MATH/TRAF_dom"/>
</dbReference>